<keyword evidence="2" id="KW-0012">Acyltransferase</keyword>
<evidence type="ECO:0000313" key="2">
    <source>
        <dbReference type="EMBL" id="MFC6086182.1"/>
    </source>
</evidence>
<keyword evidence="3" id="KW-1185">Reference proteome</keyword>
<dbReference type="EMBL" id="JBHSRF010000079">
    <property type="protein sequence ID" value="MFC6086182.1"/>
    <property type="molecule type" value="Genomic_DNA"/>
</dbReference>
<feature type="domain" description="BioF2-like acetyltransferase" evidence="1">
    <location>
        <begin position="147"/>
        <end position="282"/>
    </location>
</feature>
<dbReference type="GO" id="GO:0016746">
    <property type="term" value="F:acyltransferase activity"/>
    <property type="evidence" value="ECO:0007669"/>
    <property type="project" value="UniProtKB-KW"/>
</dbReference>
<dbReference type="InterPro" id="IPR016181">
    <property type="entry name" value="Acyl_CoA_acyltransferase"/>
</dbReference>
<accession>A0ABW1NUM1</accession>
<reference evidence="3" key="1">
    <citation type="journal article" date="2019" name="Int. J. Syst. Evol. Microbiol.">
        <title>The Global Catalogue of Microorganisms (GCM) 10K type strain sequencing project: providing services to taxonomists for standard genome sequencing and annotation.</title>
        <authorList>
            <consortium name="The Broad Institute Genomics Platform"/>
            <consortium name="The Broad Institute Genome Sequencing Center for Infectious Disease"/>
            <person name="Wu L."/>
            <person name="Ma J."/>
        </authorList>
    </citation>
    <scope>NUCLEOTIDE SEQUENCE [LARGE SCALE GENOMIC DNA]</scope>
    <source>
        <strain evidence="3">JCM 30346</strain>
    </source>
</reference>
<dbReference type="RefSeq" id="WP_380761111.1">
    <property type="nucleotide sequence ID" value="NZ_JBHSRF010000079.1"/>
</dbReference>
<gene>
    <name evidence="2" type="ORF">ACFP1K_33790</name>
</gene>
<dbReference type="Pfam" id="PF13480">
    <property type="entry name" value="Acetyltransf_6"/>
    <property type="match status" value="1"/>
</dbReference>
<dbReference type="Gene3D" id="3.40.630.30">
    <property type="match status" value="1"/>
</dbReference>
<proteinExistence type="predicted"/>
<dbReference type="InterPro" id="IPR038740">
    <property type="entry name" value="BioF2-like_GNAT_dom"/>
</dbReference>
<keyword evidence="2" id="KW-0808">Transferase</keyword>
<protein>
    <submittedName>
        <fullName evidence="2">GNAT family N-acetyltransferase</fullName>
        <ecNumber evidence="2">2.3.1.-</ecNumber>
    </submittedName>
</protein>
<organism evidence="2 3">
    <name type="scientific">Sphaerisporangium aureirubrum</name>
    <dbReference type="NCBI Taxonomy" id="1544736"/>
    <lineage>
        <taxon>Bacteria</taxon>
        <taxon>Bacillati</taxon>
        <taxon>Actinomycetota</taxon>
        <taxon>Actinomycetes</taxon>
        <taxon>Streptosporangiales</taxon>
        <taxon>Streptosporangiaceae</taxon>
        <taxon>Sphaerisporangium</taxon>
    </lineage>
</organism>
<sequence>MRAYERFPLTDVESFSYFVVRDQGRAVAVLPVSLLRGLDPLRQLRTCYPLSGEERGLLSHVWHCYDAWVPGASRPEHVAAVTGAMRELAAELGAAWYGFVNVPSGSWLGETLMAEGFPARHIEDRYQVDLRGMSHADEFVAGASPRGRKNYRRNGRRAADAGVSIRVAPPSETDLAEITQLCATTADRHGTGSYYPAELFTGFVTALGDAACVIEVREGQRLVGVAVSLRERTRFHAWACGVDYEVGGNYSPYPLLYTTSVAQALAEGRDTLEGGRGNHAFKLRHGLTPLALDACLLPV</sequence>
<dbReference type="Proteomes" id="UP001596137">
    <property type="component" value="Unassembled WGS sequence"/>
</dbReference>
<evidence type="ECO:0000259" key="1">
    <source>
        <dbReference type="Pfam" id="PF13480"/>
    </source>
</evidence>
<comment type="caution">
    <text evidence="2">The sequence shown here is derived from an EMBL/GenBank/DDBJ whole genome shotgun (WGS) entry which is preliminary data.</text>
</comment>
<evidence type="ECO:0000313" key="3">
    <source>
        <dbReference type="Proteomes" id="UP001596137"/>
    </source>
</evidence>
<name>A0ABW1NUM1_9ACTN</name>
<dbReference type="SUPFAM" id="SSF55729">
    <property type="entry name" value="Acyl-CoA N-acyltransferases (Nat)"/>
    <property type="match status" value="1"/>
</dbReference>
<dbReference type="EC" id="2.3.1.-" evidence="2"/>